<evidence type="ECO:0008006" key="3">
    <source>
        <dbReference type="Google" id="ProtNLM"/>
    </source>
</evidence>
<dbReference type="InterPro" id="IPR025049">
    <property type="entry name" value="Mfa-like_1"/>
</dbReference>
<reference evidence="1 2" key="1">
    <citation type="submission" date="2014-04" db="EMBL/GenBank/DDBJ databases">
        <authorList>
            <person name="Sears C."/>
            <person name="Carroll K."/>
            <person name="Sack B.R."/>
            <person name="Qadri F."/>
            <person name="Myers L.L."/>
            <person name="Chung G.-T."/>
            <person name="Escheverria P."/>
            <person name="Fraser C.M."/>
            <person name="Sadzewicz L."/>
            <person name="Shefchek K.A."/>
            <person name="Tallon L."/>
            <person name="Das S.P."/>
            <person name="Daugherty S."/>
            <person name="Mongodin E.F."/>
        </authorList>
    </citation>
    <scope>NUCLEOTIDE SEQUENCE [LARGE SCALE GENOMIC DNA]</scope>
    <source>
        <strain evidence="1 2">3776 D15 i</strain>
    </source>
</reference>
<dbReference type="AlphaFoldDB" id="A0AB34L778"/>
<name>A0AB34L778_PARDI</name>
<sequence length="331" mass="35212">MKKLMISMLAMAAMVSCTNEIEGPDQPQVNQNEPTPIEFGSSILAVQTKAAKTGTAFSDNEIIGIIGFKGDAAPNADYSSPFMDNISFTYATNKFATTNASAVWERNATHHFYAYYPLATTTETNGYKYTAGTASVAPTVSVTVQTGEEGVKQDLLWSNLTSKKFTGASTEFSADKMKLQFAHKLARIAFKVVKKDENVPESALKAVSFKVDYKDASLNLITGELTKGSQITDANKISLSKTLTTAETITVDGSGNATCGDFSPIIIPGTAISDLTLTINEQTLTVSDLSTLTFKEGDITTVTITVNSKGVEFSAAITDWTSTGAGTGTVE</sequence>
<protein>
    <recommendedName>
        <fullName evidence="3">Fimbrillin family protein</fullName>
    </recommendedName>
</protein>
<dbReference type="RefSeq" id="WP_036615984.1">
    <property type="nucleotide sequence ID" value="NZ_JNHK01000097.1"/>
</dbReference>
<dbReference type="Gene3D" id="2.60.40.2630">
    <property type="match status" value="1"/>
</dbReference>
<dbReference type="Pfam" id="PF13149">
    <property type="entry name" value="Mfa_like_1"/>
    <property type="match status" value="1"/>
</dbReference>
<dbReference type="InterPro" id="IPR042278">
    <property type="entry name" value="Mfa-like_1_N"/>
</dbReference>
<evidence type="ECO:0000313" key="2">
    <source>
        <dbReference type="Proteomes" id="UP000027850"/>
    </source>
</evidence>
<dbReference type="Proteomes" id="UP000027850">
    <property type="component" value="Unassembled WGS sequence"/>
</dbReference>
<dbReference type="EMBL" id="JNHK01000097">
    <property type="protein sequence ID" value="KDS34831.1"/>
    <property type="molecule type" value="Genomic_DNA"/>
</dbReference>
<proteinExistence type="predicted"/>
<gene>
    <name evidence="1" type="ORF">M091_2891</name>
</gene>
<comment type="caution">
    <text evidence="1">The sequence shown here is derived from an EMBL/GenBank/DDBJ whole genome shotgun (WGS) entry which is preliminary data.</text>
</comment>
<accession>A0AB34L778</accession>
<evidence type="ECO:0000313" key="1">
    <source>
        <dbReference type="EMBL" id="KDS34831.1"/>
    </source>
</evidence>
<dbReference type="Gene3D" id="2.60.40.2620">
    <property type="entry name" value="Fimbrillin-like"/>
    <property type="match status" value="1"/>
</dbReference>
<dbReference type="PROSITE" id="PS51257">
    <property type="entry name" value="PROKAR_LIPOPROTEIN"/>
    <property type="match status" value="1"/>
</dbReference>
<organism evidence="1 2">
    <name type="scientific">Parabacteroides distasonis str. 3776 D15 i</name>
    <dbReference type="NCBI Taxonomy" id="1339342"/>
    <lineage>
        <taxon>Bacteria</taxon>
        <taxon>Pseudomonadati</taxon>
        <taxon>Bacteroidota</taxon>
        <taxon>Bacteroidia</taxon>
        <taxon>Bacteroidales</taxon>
        <taxon>Tannerellaceae</taxon>
        <taxon>Parabacteroides</taxon>
    </lineage>
</organism>
<dbReference type="CDD" id="cd13120">
    <property type="entry name" value="BF2867_like_N"/>
    <property type="match status" value="1"/>
</dbReference>